<name>A0A7G3U5V8_STRT9</name>
<organism evidence="1 2">
    <name type="scientific">Streptomyces tsukubensis (strain DSM 42081 / NBRC 108919 / NRRL 18488 / 9993)</name>
    <dbReference type="NCBI Taxonomy" id="1114943"/>
    <lineage>
        <taxon>Bacteria</taxon>
        <taxon>Bacillati</taxon>
        <taxon>Actinomycetota</taxon>
        <taxon>Actinomycetes</taxon>
        <taxon>Kitasatosporales</taxon>
        <taxon>Streptomycetaceae</taxon>
        <taxon>Streptomyces</taxon>
    </lineage>
</organism>
<gene>
    <name evidence="1" type="ORF">STSU_000030</name>
</gene>
<dbReference type="EMBL" id="CP029157">
    <property type="protein sequence ID" value="QKM65777.1"/>
    <property type="molecule type" value="Genomic_DNA"/>
</dbReference>
<dbReference type="AlphaFoldDB" id="A0A7G3U5V8"/>
<geneLocation type="plasmid" evidence="1 2">
    <name>pSTS1</name>
</geneLocation>
<sequence length="119" mass="11692">MCLAEGPLDPGGLSDCGFQECGDDFVLGGAGAVVDVVDGGLEGVGDGGAGVPGAAGHGLGGLLLGLAALAVAGDGLRGDLDVVVLVVRRGRHPLWTGHQFAPFDRLRSTPISRSTSGTS</sequence>
<protein>
    <submittedName>
        <fullName evidence="1">Uncharacterized protein</fullName>
    </submittedName>
</protein>
<reference evidence="1 2" key="1">
    <citation type="journal article" date="2012" name="J. Bacteriol.">
        <title>Draft genome of Streptomyces tsukubaensis NRRL 18488, the producer of the clinically important immunosuppressant tacrolimus (FK506).</title>
        <authorList>
            <person name="Barreiro C."/>
            <person name="Prieto C."/>
            <person name="Sola-Landa A."/>
            <person name="Solera E."/>
            <person name="Martinez-Castro M."/>
            <person name="Perez-Redondo R."/>
            <person name="Garcia-Estrada C."/>
            <person name="Aparicio J.F."/>
            <person name="Fernandez-Martinez L.T."/>
            <person name="Santos-Aberturas J."/>
            <person name="Salehi-Najafabadi Z."/>
            <person name="Rodriguez-Garcia A."/>
            <person name="Tauch A."/>
            <person name="Martin J.F."/>
        </authorList>
    </citation>
    <scope>NUCLEOTIDE SEQUENCE [LARGE SCALE GENOMIC DNA]</scope>
    <source>
        <strain evidence="2">DSM 42081 / NBRC 108919 / NRRL 18488 / 9993</strain>
    </source>
</reference>
<proteinExistence type="predicted"/>
<accession>A0A7G3U5V8</accession>
<keyword evidence="2" id="KW-1185">Reference proteome</keyword>
<keyword evidence="1" id="KW-0614">Plasmid</keyword>
<dbReference type="Proteomes" id="UP000005940">
    <property type="component" value="Plasmid pSTS1"/>
</dbReference>
<evidence type="ECO:0000313" key="2">
    <source>
        <dbReference type="Proteomes" id="UP000005940"/>
    </source>
</evidence>
<evidence type="ECO:0000313" key="1">
    <source>
        <dbReference type="EMBL" id="QKM65777.1"/>
    </source>
</evidence>